<dbReference type="PANTHER" id="PTHR43080:SF29">
    <property type="entry name" value="OS02G0818000 PROTEIN"/>
    <property type="match status" value="1"/>
</dbReference>
<dbReference type="RefSeq" id="WP_268759038.1">
    <property type="nucleotide sequence ID" value="NZ_CP113836.1"/>
</dbReference>
<evidence type="ECO:0000313" key="6">
    <source>
        <dbReference type="Proteomes" id="UP001163203"/>
    </source>
</evidence>
<dbReference type="Pfam" id="PF00571">
    <property type="entry name" value="CBS"/>
    <property type="match status" value="2"/>
</dbReference>
<dbReference type="Gene3D" id="3.10.580.10">
    <property type="entry name" value="CBS-domain"/>
    <property type="match status" value="1"/>
</dbReference>
<feature type="domain" description="BON" evidence="3">
    <location>
        <begin position="138"/>
        <end position="208"/>
    </location>
</feature>
<reference evidence="5" key="1">
    <citation type="submission" date="2022-11" db="EMBL/GenBank/DDBJ databases">
        <authorList>
            <person name="Mo P."/>
        </authorList>
    </citation>
    <scope>NUCLEOTIDE SEQUENCE</scope>
    <source>
        <strain evidence="5">HUAS 11-8</strain>
    </source>
</reference>
<dbReference type="SUPFAM" id="SSF54631">
    <property type="entry name" value="CBS-domain pair"/>
    <property type="match status" value="1"/>
</dbReference>
<name>A0ABY7BEA1_9PSEU</name>
<feature type="domain" description="CBS" evidence="4">
    <location>
        <begin position="84"/>
        <end position="140"/>
    </location>
</feature>
<evidence type="ECO:0000259" key="4">
    <source>
        <dbReference type="PROSITE" id="PS51371"/>
    </source>
</evidence>
<sequence>MRRLLVRDVMTTDVRSVRRGTPFKDIAVMLAERRIGAVPVVDDERTVVGVVSEADLLDRELVPHRWWEWRRRRVRDGGVAGELMTQPPVTIGAEDSLVEGARRMAREHVKQLPVVDRYGKLVGIVSRSDLLRIFVRTDEELREEVVHDVFGRVLWLPEERARPLVAVADGVVTLTGELERASLVPIAVALTRRVPGVIDVVDRLTFATDDTAP</sequence>
<dbReference type="InterPro" id="IPR046342">
    <property type="entry name" value="CBS_dom_sf"/>
</dbReference>
<dbReference type="Gene3D" id="3.30.1340.30">
    <property type="match status" value="1"/>
</dbReference>
<dbReference type="InterPro" id="IPR007055">
    <property type="entry name" value="BON_dom"/>
</dbReference>
<evidence type="ECO:0000256" key="1">
    <source>
        <dbReference type="ARBA" id="ARBA00023122"/>
    </source>
</evidence>
<dbReference type="InterPro" id="IPR017080">
    <property type="entry name" value="UCP036990_CBS_BON"/>
</dbReference>
<keyword evidence="6" id="KW-1185">Reference proteome</keyword>
<dbReference type="Pfam" id="PF04972">
    <property type="entry name" value="BON"/>
    <property type="match status" value="1"/>
</dbReference>
<keyword evidence="1 2" id="KW-0129">CBS domain</keyword>
<evidence type="ECO:0000259" key="3">
    <source>
        <dbReference type="PROSITE" id="PS50914"/>
    </source>
</evidence>
<accession>A0ABY7BEA1</accession>
<dbReference type="EMBL" id="CP113836">
    <property type="protein sequence ID" value="WAL68948.1"/>
    <property type="molecule type" value="Genomic_DNA"/>
</dbReference>
<dbReference type="InterPro" id="IPR051257">
    <property type="entry name" value="Diverse_CBS-Domain"/>
</dbReference>
<evidence type="ECO:0000313" key="5">
    <source>
        <dbReference type="EMBL" id="WAL68948.1"/>
    </source>
</evidence>
<evidence type="ECO:0000256" key="2">
    <source>
        <dbReference type="PROSITE-ProRule" id="PRU00703"/>
    </source>
</evidence>
<organism evidence="5 6">
    <name type="scientific">Amycolatopsis cynarae</name>
    <dbReference type="NCBI Taxonomy" id="2995223"/>
    <lineage>
        <taxon>Bacteria</taxon>
        <taxon>Bacillati</taxon>
        <taxon>Actinomycetota</taxon>
        <taxon>Actinomycetes</taxon>
        <taxon>Pseudonocardiales</taxon>
        <taxon>Pseudonocardiaceae</taxon>
        <taxon>Amycolatopsis</taxon>
    </lineage>
</organism>
<dbReference type="SMART" id="SM00116">
    <property type="entry name" value="CBS"/>
    <property type="match status" value="2"/>
</dbReference>
<protein>
    <submittedName>
        <fullName evidence="5">CBS domain-containing protein</fullName>
    </submittedName>
</protein>
<dbReference type="PANTHER" id="PTHR43080">
    <property type="entry name" value="CBS DOMAIN-CONTAINING PROTEIN CBSX3, MITOCHONDRIAL"/>
    <property type="match status" value="1"/>
</dbReference>
<dbReference type="PIRSF" id="PIRSF036990">
    <property type="entry name" value="UCP036990_CBS_BON"/>
    <property type="match status" value="1"/>
</dbReference>
<dbReference type="Proteomes" id="UP001163203">
    <property type="component" value="Chromosome"/>
</dbReference>
<dbReference type="CDD" id="cd04586">
    <property type="entry name" value="CBS_pair_BON_assoc"/>
    <property type="match status" value="1"/>
</dbReference>
<gene>
    <name evidence="5" type="ORF">ORV05_14640</name>
</gene>
<dbReference type="InterPro" id="IPR000644">
    <property type="entry name" value="CBS_dom"/>
</dbReference>
<proteinExistence type="predicted"/>
<dbReference type="PROSITE" id="PS50914">
    <property type="entry name" value="BON"/>
    <property type="match status" value="1"/>
</dbReference>
<feature type="domain" description="CBS" evidence="4">
    <location>
        <begin position="10"/>
        <end position="68"/>
    </location>
</feature>
<dbReference type="PROSITE" id="PS51371">
    <property type="entry name" value="CBS"/>
    <property type="match status" value="2"/>
</dbReference>